<feature type="region of interest" description="Disordered" evidence="1">
    <location>
        <begin position="1"/>
        <end position="23"/>
    </location>
</feature>
<feature type="compositionally biased region" description="Polar residues" evidence="1">
    <location>
        <begin position="134"/>
        <end position="145"/>
    </location>
</feature>
<evidence type="ECO:0000313" key="3">
    <source>
        <dbReference type="Proteomes" id="UP001221898"/>
    </source>
</evidence>
<dbReference type="AlphaFoldDB" id="A0AAD7T705"/>
<evidence type="ECO:0000256" key="1">
    <source>
        <dbReference type="SAM" id="MobiDB-lite"/>
    </source>
</evidence>
<feature type="region of interest" description="Disordered" evidence="1">
    <location>
        <begin position="85"/>
        <end position="163"/>
    </location>
</feature>
<sequence>MWPSSLATGKKTLSPTQPRGPRAPLNYVARFEEAVPAAFRRVVKGLARTPRPPLTLYHLPSGGGGGGDGGSAIWALPELPRRGCAFPPGGRSARGGGVTSAGGGGAVSGRRPFGNAARAPGKGTGPRECYRRMLSSSGGRASSTLFPPRGRPEKTALAPGSGS</sequence>
<protein>
    <submittedName>
        <fullName evidence="2">Uncharacterized protein</fullName>
    </submittedName>
</protein>
<feature type="compositionally biased region" description="Polar residues" evidence="1">
    <location>
        <begin position="1"/>
        <end position="17"/>
    </location>
</feature>
<accession>A0AAD7T705</accession>
<evidence type="ECO:0000313" key="2">
    <source>
        <dbReference type="EMBL" id="KAJ8415495.1"/>
    </source>
</evidence>
<gene>
    <name evidence="2" type="ORF">AAFF_G00424750</name>
</gene>
<comment type="caution">
    <text evidence="2">The sequence shown here is derived from an EMBL/GenBank/DDBJ whole genome shotgun (WGS) entry which is preliminary data.</text>
</comment>
<proteinExistence type="predicted"/>
<dbReference type="EMBL" id="JAINUG010000009">
    <property type="protein sequence ID" value="KAJ8415495.1"/>
    <property type="molecule type" value="Genomic_DNA"/>
</dbReference>
<reference evidence="2" key="1">
    <citation type="journal article" date="2023" name="Science">
        <title>Genome structures resolve the early diversification of teleost fishes.</title>
        <authorList>
            <person name="Parey E."/>
            <person name="Louis A."/>
            <person name="Montfort J."/>
            <person name="Bouchez O."/>
            <person name="Roques C."/>
            <person name="Iampietro C."/>
            <person name="Lluch J."/>
            <person name="Castinel A."/>
            <person name="Donnadieu C."/>
            <person name="Desvignes T."/>
            <person name="Floi Bucao C."/>
            <person name="Jouanno E."/>
            <person name="Wen M."/>
            <person name="Mejri S."/>
            <person name="Dirks R."/>
            <person name="Jansen H."/>
            <person name="Henkel C."/>
            <person name="Chen W.J."/>
            <person name="Zahm M."/>
            <person name="Cabau C."/>
            <person name="Klopp C."/>
            <person name="Thompson A.W."/>
            <person name="Robinson-Rechavi M."/>
            <person name="Braasch I."/>
            <person name="Lecointre G."/>
            <person name="Bobe J."/>
            <person name="Postlethwait J.H."/>
            <person name="Berthelot C."/>
            <person name="Roest Crollius H."/>
            <person name="Guiguen Y."/>
        </authorList>
    </citation>
    <scope>NUCLEOTIDE SEQUENCE</scope>
    <source>
        <strain evidence="2">NC1722</strain>
    </source>
</reference>
<keyword evidence="3" id="KW-1185">Reference proteome</keyword>
<name>A0AAD7T705_9TELE</name>
<organism evidence="2 3">
    <name type="scientific">Aldrovandia affinis</name>
    <dbReference type="NCBI Taxonomy" id="143900"/>
    <lineage>
        <taxon>Eukaryota</taxon>
        <taxon>Metazoa</taxon>
        <taxon>Chordata</taxon>
        <taxon>Craniata</taxon>
        <taxon>Vertebrata</taxon>
        <taxon>Euteleostomi</taxon>
        <taxon>Actinopterygii</taxon>
        <taxon>Neopterygii</taxon>
        <taxon>Teleostei</taxon>
        <taxon>Notacanthiformes</taxon>
        <taxon>Halosauridae</taxon>
        <taxon>Aldrovandia</taxon>
    </lineage>
</organism>
<dbReference type="Proteomes" id="UP001221898">
    <property type="component" value="Unassembled WGS sequence"/>
</dbReference>
<feature type="compositionally biased region" description="Gly residues" evidence="1">
    <location>
        <begin position="92"/>
        <end position="107"/>
    </location>
</feature>